<comment type="function">
    <text evidence="6 9">Catalyzes cyclization of the linear tetrapyrrole, hydroxymethylbilane, to the macrocyclic uroporphyrinogen III.</text>
</comment>
<evidence type="ECO:0000256" key="2">
    <source>
        <dbReference type="ARBA" id="ARBA00008133"/>
    </source>
</evidence>
<comment type="similarity">
    <text evidence="2 9">Belongs to the uroporphyrinogen-III synthase family.</text>
</comment>
<dbReference type="AlphaFoldDB" id="A0A1I5MA98"/>
<dbReference type="PANTHER" id="PTHR38042">
    <property type="entry name" value="UROPORPHYRINOGEN-III SYNTHASE, CHLOROPLASTIC"/>
    <property type="match status" value="1"/>
</dbReference>
<dbReference type="PANTHER" id="PTHR38042:SF1">
    <property type="entry name" value="UROPORPHYRINOGEN-III SYNTHASE, CHLOROPLASTIC"/>
    <property type="match status" value="1"/>
</dbReference>
<evidence type="ECO:0000256" key="8">
    <source>
        <dbReference type="ARBA" id="ARBA00048617"/>
    </source>
</evidence>
<dbReference type="InterPro" id="IPR036108">
    <property type="entry name" value="4pyrrol_syn_uPrphyn_synt_sf"/>
</dbReference>
<protein>
    <recommendedName>
        <fullName evidence="7 9">Uroporphyrinogen-III synthase</fullName>
        <ecNumber evidence="3 9">4.2.1.75</ecNumber>
    </recommendedName>
</protein>
<evidence type="ECO:0000256" key="5">
    <source>
        <dbReference type="ARBA" id="ARBA00023244"/>
    </source>
</evidence>
<proteinExistence type="inferred from homology"/>
<evidence type="ECO:0000256" key="1">
    <source>
        <dbReference type="ARBA" id="ARBA00004772"/>
    </source>
</evidence>
<name>A0A1I5MA98_9BACT</name>
<reference evidence="11 12" key="1">
    <citation type="submission" date="2016-10" db="EMBL/GenBank/DDBJ databases">
        <authorList>
            <person name="de Groot N.N."/>
        </authorList>
    </citation>
    <scope>NUCLEOTIDE SEQUENCE [LARGE SCALE GENOMIC DNA]</scope>
    <source>
        <strain evidence="11 12">EP1-55-1</strain>
    </source>
</reference>
<dbReference type="OrthoDB" id="5328023at2"/>
<dbReference type="InterPro" id="IPR039793">
    <property type="entry name" value="UROS/Hem4"/>
</dbReference>
<dbReference type="GO" id="GO:0006782">
    <property type="term" value="P:protoporphyrinogen IX biosynthetic process"/>
    <property type="evidence" value="ECO:0007669"/>
    <property type="project" value="UniProtKB-UniRule"/>
</dbReference>
<evidence type="ECO:0000256" key="7">
    <source>
        <dbReference type="ARBA" id="ARBA00040167"/>
    </source>
</evidence>
<accession>A0A1I5MA98</accession>
<evidence type="ECO:0000256" key="3">
    <source>
        <dbReference type="ARBA" id="ARBA00013109"/>
    </source>
</evidence>
<evidence type="ECO:0000313" key="12">
    <source>
        <dbReference type="Proteomes" id="UP000199227"/>
    </source>
</evidence>
<evidence type="ECO:0000313" key="11">
    <source>
        <dbReference type="EMBL" id="SFP06430.1"/>
    </source>
</evidence>
<organism evidence="11 12">
    <name type="scientific">Hydrogenimonas thermophila</name>
    <dbReference type="NCBI Taxonomy" id="223786"/>
    <lineage>
        <taxon>Bacteria</taxon>
        <taxon>Pseudomonadati</taxon>
        <taxon>Campylobacterota</taxon>
        <taxon>Epsilonproteobacteria</taxon>
        <taxon>Campylobacterales</taxon>
        <taxon>Hydrogenimonadaceae</taxon>
        <taxon>Hydrogenimonas</taxon>
    </lineage>
</organism>
<dbReference type="Gene3D" id="3.40.50.10090">
    <property type="match status" value="2"/>
</dbReference>
<feature type="domain" description="Tetrapyrrole biosynthesis uroporphyrinogen III synthase" evidence="10">
    <location>
        <begin position="22"/>
        <end position="194"/>
    </location>
</feature>
<dbReference type="GO" id="GO:0006780">
    <property type="term" value="P:uroporphyrinogen III biosynthetic process"/>
    <property type="evidence" value="ECO:0007669"/>
    <property type="project" value="UniProtKB-UniRule"/>
</dbReference>
<keyword evidence="12" id="KW-1185">Reference proteome</keyword>
<dbReference type="InterPro" id="IPR003754">
    <property type="entry name" value="4pyrrol_synth_uPrphyn_synth"/>
</dbReference>
<evidence type="ECO:0000256" key="6">
    <source>
        <dbReference type="ARBA" id="ARBA00037589"/>
    </source>
</evidence>
<comment type="catalytic activity">
    <reaction evidence="8 9">
        <text>hydroxymethylbilane = uroporphyrinogen III + H2O</text>
        <dbReference type="Rhea" id="RHEA:18965"/>
        <dbReference type="ChEBI" id="CHEBI:15377"/>
        <dbReference type="ChEBI" id="CHEBI:57308"/>
        <dbReference type="ChEBI" id="CHEBI:57845"/>
        <dbReference type="EC" id="4.2.1.75"/>
    </reaction>
</comment>
<dbReference type="EMBL" id="FOXB01000005">
    <property type="protein sequence ID" value="SFP06430.1"/>
    <property type="molecule type" value="Genomic_DNA"/>
</dbReference>
<gene>
    <name evidence="11" type="ORF">SAMN05216234_10580</name>
</gene>
<evidence type="ECO:0000256" key="4">
    <source>
        <dbReference type="ARBA" id="ARBA00023239"/>
    </source>
</evidence>
<keyword evidence="4 9" id="KW-0456">Lyase</keyword>
<dbReference type="STRING" id="223786.SAMN05216234_10580"/>
<dbReference type="SUPFAM" id="SSF69618">
    <property type="entry name" value="HemD-like"/>
    <property type="match status" value="1"/>
</dbReference>
<evidence type="ECO:0000256" key="9">
    <source>
        <dbReference type="RuleBase" id="RU366031"/>
    </source>
</evidence>
<evidence type="ECO:0000259" key="10">
    <source>
        <dbReference type="Pfam" id="PF02602"/>
    </source>
</evidence>
<sequence>MGIENIPPIYLLSPTPKSGVRHLPMIKFKTIPQDIDFNKFDGLIITSKQGVLALDEISCGKWKTLPVAAIGESTAKEVKNHGGKVIFIASSAYGDVLAHELALSFKGFRWLYPRPKVVVSKIAADLKNSGIKVEEKIIYETSCVKYDNTSKPCSGAVLIFTSPSVVKCFFENFSWDDSWKAVSLGKKTAAVFPDHIKTEIAPTTSIDESIKFSENLIYD</sequence>
<keyword evidence="5 9" id="KW-0627">Porphyrin biosynthesis</keyword>
<dbReference type="EC" id="4.2.1.75" evidence="3 9"/>
<dbReference type="Proteomes" id="UP000199227">
    <property type="component" value="Unassembled WGS sequence"/>
</dbReference>
<dbReference type="RefSeq" id="WP_092911059.1">
    <property type="nucleotide sequence ID" value="NZ_CP136592.1"/>
</dbReference>
<dbReference type="CDD" id="cd06578">
    <property type="entry name" value="HemD"/>
    <property type="match status" value="1"/>
</dbReference>
<dbReference type="Pfam" id="PF02602">
    <property type="entry name" value="HEM4"/>
    <property type="match status" value="1"/>
</dbReference>
<comment type="pathway">
    <text evidence="1 9">Porphyrin-containing compound metabolism; protoporphyrin-IX biosynthesis; coproporphyrinogen-III from 5-aminolevulinate: step 3/4.</text>
</comment>
<dbReference type="UniPathway" id="UPA00251">
    <property type="reaction ID" value="UER00320"/>
</dbReference>
<dbReference type="GO" id="GO:0004852">
    <property type="term" value="F:uroporphyrinogen-III synthase activity"/>
    <property type="evidence" value="ECO:0007669"/>
    <property type="project" value="UniProtKB-UniRule"/>
</dbReference>